<sequence>MGDVTKVEYKTRLQRLKELIVKKENDYEQLKESLDGYSPLIHAERLQMIDELKASWTVFVNRIVDHAAN</sequence>
<dbReference type="RefSeq" id="WP_079289976.1">
    <property type="nucleotide sequence ID" value="NZ_MWPS01000010.1"/>
</dbReference>
<reference evidence="2 3" key="1">
    <citation type="submission" date="2017-02" db="EMBL/GenBank/DDBJ databases">
        <title>Draft genome of Acidibacillus ferrooxidans Huett2.</title>
        <authorList>
            <person name="Schopf S."/>
        </authorList>
    </citation>
    <scope>NUCLEOTIDE SEQUENCE [LARGE SCALE GENOMIC DNA]</scope>
    <source>
        <strain evidence="2 3">Huett2</strain>
    </source>
</reference>
<evidence type="ECO:0000313" key="2">
    <source>
        <dbReference type="EMBL" id="OPG16946.1"/>
    </source>
</evidence>
<name>A0A1V4EVJ1_9BACL</name>
<proteinExistence type="predicted"/>
<dbReference type="Proteomes" id="UP000190229">
    <property type="component" value="Unassembled WGS sequence"/>
</dbReference>
<organism evidence="2 3">
    <name type="scientific">Ferroacidibacillus organovorans</name>
    <dbReference type="NCBI Taxonomy" id="1765683"/>
    <lineage>
        <taxon>Bacteria</taxon>
        <taxon>Bacillati</taxon>
        <taxon>Bacillota</taxon>
        <taxon>Bacilli</taxon>
        <taxon>Bacillales</taxon>
        <taxon>Alicyclobacillaceae</taxon>
        <taxon>Ferroacidibacillus</taxon>
    </lineage>
</organism>
<gene>
    <name evidence="2" type="ORF">B2M26_03825</name>
</gene>
<comment type="caution">
    <text evidence="2">The sequence shown here is derived from an EMBL/GenBank/DDBJ whole genome shotgun (WGS) entry which is preliminary data.</text>
</comment>
<dbReference type="AlphaFoldDB" id="A0A1V4EVJ1"/>
<dbReference type="EMBL" id="MWPS01000010">
    <property type="protein sequence ID" value="OPG16946.1"/>
    <property type="molecule type" value="Genomic_DNA"/>
</dbReference>
<evidence type="ECO:0000313" key="3">
    <source>
        <dbReference type="Proteomes" id="UP000190229"/>
    </source>
</evidence>
<accession>A0A1V4EVJ1</accession>
<evidence type="ECO:0000256" key="1">
    <source>
        <dbReference type="SAM" id="Coils"/>
    </source>
</evidence>
<keyword evidence="3" id="KW-1185">Reference proteome</keyword>
<protein>
    <submittedName>
        <fullName evidence="2">Uncharacterized protein</fullName>
    </submittedName>
</protein>
<feature type="coiled-coil region" evidence="1">
    <location>
        <begin position="6"/>
        <end position="33"/>
    </location>
</feature>
<keyword evidence="1" id="KW-0175">Coiled coil</keyword>